<accession>V8QVU8</accession>
<evidence type="ECO:0000256" key="2">
    <source>
        <dbReference type="ARBA" id="ARBA00001966"/>
    </source>
</evidence>
<sequence length="510" mass="55441">MKTIRLEDLEKSIADALQYVSHHHPPDYIRALKEAYIAEENRYAKNAILQILINSKLSAAARRPICQDTGIAHVFMEIGMDVRFSSDITPMPSLQDVADNAVVAAYTDAANPLRATVVREPLGTRKNTGNNAPAVLHISMCQGDTLRVTVSAKGGGGDVKARFAMLNPNESVEEWVLEQMPKLGAGWCPPGVLGIGLGGSPEQAMRMAKEALHQPIDIQQLRNKADLDDYERLRLSLYDRINNELNIGAQGLGGKSTVLDIKLRHAPCHAAMLPIAIVPNCAATRYMTFELDGSAAACMPVHDETLWADIPEVVNAGEAIAVNLDTLTIEEVRLWKAGDMLLLSGKMLTARDAAHKRIVNMLHEDQSLPVDFTGRAVYYVGPVDAVGDEVVGPAGPTTSNRMDAYLEDFIEKAGLMVSIGKAERSRQAIDVIRKTRTAYLSAVGGAAYLIAKTITASRVVAFEDLGMEAIYEFEVRDFPVVVAIDSAGGYVHKGIVPMYRVWPTASPGRD</sequence>
<keyword evidence="6 10" id="KW-0479">Metal-binding</keyword>
<dbReference type="GO" id="GO:0006091">
    <property type="term" value="P:generation of precursor metabolites and energy"/>
    <property type="evidence" value="ECO:0007669"/>
    <property type="project" value="InterPro"/>
</dbReference>
<dbReference type="GO" id="GO:0004333">
    <property type="term" value="F:fumarate hydratase activity"/>
    <property type="evidence" value="ECO:0007669"/>
    <property type="project" value="UniProtKB-UniRule"/>
</dbReference>
<keyword evidence="14" id="KW-1185">Reference proteome</keyword>
<evidence type="ECO:0000256" key="4">
    <source>
        <dbReference type="ARBA" id="ARBA00011738"/>
    </source>
</evidence>
<comment type="subunit">
    <text evidence="4 10">Homodimer.</text>
</comment>
<dbReference type="Pfam" id="PF05683">
    <property type="entry name" value="Fumerase_C"/>
    <property type="match status" value="1"/>
</dbReference>
<dbReference type="GO" id="GO:0046872">
    <property type="term" value="F:metal ion binding"/>
    <property type="evidence" value="ECO:0007669"/>
    <property type="project" value="UniProtKB-UniRule"/>
</dbReference>
<dbReference type="InterPro" id="IPR004647">
    <property type="entry name" value="Fe-S_hydro-lyase_TtdB-typ_cat"/>
</dbReference>
<comment type="catalytic activity">
    <reaction evidence="1 10">
        <text>(S)-malate = fumarate + H2O</text>
        <dbReference type="Rhea" id="RHEA:12460"/>
        <dbReference type="ChEBI" id="CHEBI:15377"/>
        <dbReference type="ChEBI" id="CHEBI:15589"/>
        <dbReference type="ChEBI" id="CHEBI:29806"/>
        <dbReference type="EC" id="4.2.1.2"/>
    </reaction>
</comment>
<dbReference type="AlphaFoldDB" id="V8QVU8"/>
<feature type="domain" description="Fe-S hydro-lyase tartrate dehydratase alpha-type catalytic" evidence="11">
    <location>
        <begin position="11"/>
        <end position="289"/>
    </location>
</feature>
<dbReference type="STRING" id="1424334.W822_02325"/>
<evidence type="ECO:0000256" key="3">
    <source>
        <dbReference type="ARBA" id="ARBA00008876"/>
    </source>
</evidence>
<dbReference type="PANTHER" id="PTHR43351">
    <property type="entry name" value="L(+)-TARTRATE DEHYDRATASE SUBUNIT BETA"/>
    <property type="match status" value="1"/>
</dbReference>
<protein>
    <recommendedName>
        <fullName evidence="10">Fumarate hydratase class I</fullName>
        <ecNumber evidence="10">4.2.1.2</ecNumber>
    </recommendedName>
</protein>
<evidence type="ECO:0000256" key="5">
    <source>
        <dbReference type="ARBA" id="ARBA00022485"/>
    </source>
</evidence>
<keyword evidence="7 10" id="KW-0408">Iron</keyword>
<evidence type="ECO:0000313" key="13">
    <source>
        <dbReference type="EMBL" id="ETF04036.1"/>
    </source>
</evidence>
<evidence type="ECO:0000256" key="1">
    <source>
        <dbReference type="ARBA" id="ARBA00000929"/>
    </source>
</evidence>
<dbReference type="NCBIfam" id="TIGR00723">
    <property type="entry name" value="ttdB_fumA_fumB"/>
    <property type="match status" value="1"/>
</dbReference>
<dbReference type="InterPro" id="IPR004646">
    <property type="entry name" value="Fe-S_hydro-lyase_TtdA-typ_cat"/>
</dbReference>
<dbReference type="PATRIC" id="fig|1424334.3.peg.464"/>
<dbReference type="HOGENOM" id="CLU_041245_2_0_4"/>
<evidence type="ECO:0000259" key="11">
    <source>
        <dbReference type="Pfam" id="PF05681"/>
    </source>
</evidence>
<dbReference type="GO" id="GO:0051539">
    <property type="term" value="F:4 iron, 4 sulfur cluster binding"/>
    <property type="evidence" value="ECO:0007669"/>
    <property type="project" value="UniProtKB-UniRule"/>
</dbReference>
<evidence type="ECO:0000256" key="10">
    <source>
        <dbReference type="PIRNR" id="PIRNR001394"/>
    </source>
</evidence>
<feature type="domain" description="Fe-S hydro-lyase tartrate dehydratase beta-type catalytic" evidence="12">
    <location>
        <begin position="304"/>
        <end position="493"/>
    </location>
</feature>
<keyword evidence="8 10" id="KW-0411">Iron-sulfur</keyword>
<evidence type="ECO:0000256" key="7">
    <source>
        <dbReference type="ARBA" id="ARBA00023004"/>
    </source>
</evidence>
<dbReference type="RefSeq" id="WP_024003533.1">
    <property type="nucleotide sequence ID" value="NZ_KI650979.1"/>
</dbReference>
<dbReference type="InterPro" id="IPR036660">
    <property type="entry name" value="Fe-S_hydroAse_TtdB_cat_sf"/>
</dbReference>
<dbReference type="PANTHER" id="PTHR43351:SF2">
    <property type="entry name" value="L(+)-TARTRATE DEHYDRATASE SUBUNIT BETA-RELATED"/>
    <property type="match status" value="1"/>
</dbReference>
<name>V8QVU8_9BURK</name>
<dbReference type="InterPro" id="IPR011167">
    <property type="entry name" value="Fe_dep_fumarate_hydratase"/>
</dbReference>
<evidence type="ECO:0000259" key="12">
    <source>
        <dbReference type="Pfam" id="PF05683"/>
    </source>
</evidence>
<comment type="cofactor">
    <cofactor evidence="2 10">
        <name>[4Fe-4S] cluster</name>
        <dbReference type="ChEBI" id="CHEBI:49883"/>
    </cofactor>
</comment>
<dbReference type="NCBIfam" id="TIGR00722">
    <property type="entry name" value="ttdA_fumA_fumB"/>
    <property type="match status" value="1"/>
</dbReference>
<keyword evidence="5 10" id="KW-0004">4Fe-4S</keyword>
<evidence type="ECO:0000313" key="14">
    <source>
        <dbReference type="Proteomes" id="UP000018733"/>
    </source>
</evidence>
<dbReference type="Proteomes" id="UP000018733">
    <property type="component" value="Unassembled WGS sequence"/>
</dbReference>
<dbReference type="OrthoDB" id="9798978at2"/>
<dbReference type="EC" id="4.2.1.2" evidence="10"/>
<proteinExistence type="inferred from homology"/>
<reference evidence="13 14" key="1">
    <citation type="journal article" date="2014" name="Genome Announc.">
        <title>Draft Genome Sequence of Advenella kashmirensis Strain W13003, a Polycyclic Aromatic Hydrocarbon-Degrading Bacterium.</title>
        <authorList>
            <person name="Wang X."/>
            <person name="Jin D."/>
            <person name="Zhou L."/>
            <person name="Wu L."/>
            <person name="An W."/>
            <person name="Zhao L."/>
        </authorList>
    </citation>
    <scope>NUCLEOTIDE SEQUENCE [LARGE SCALE GENOMIC DNA]</scope>
    <source>
        <strain evidence="13 14">W13003</strain>
    </source>
</reference>
<evidence type="ECO:0000256" key="9">
    <source>
        <dbReference type="ARBA" id="ARBA00023239"/>
    </source>
</evidence>
<dbReference type="Pfam" id="PF05681">
    <property type="entry name" value="Fumerase"/>
    <property type="match status" value="1"/>
</dbReference>
<dbReference type="eggNOG" id="COG1838">
    <property type="taxonomic scope" value="Bacteria"/>
</dbReference>
<dbReference type="eggNOG" id="COG1951">
    <property type="taxonomic scope" value="Bacteria"/>
</dbReference>
<dbReference type="SUPFAM" id="SSF117457">
    <property type="entry name" value="FumA C-terminal domain-like"/>
    <property type="match status" value="1"/>
</dbReference>
<comment type="caution">
    <text evidence="13">The sequence shown here is derived from an EMBL/GenBank/DDBJ whole genome shotgun (WGS) entry which is preliminary data.</text>
</comment>
<comment type="similarity">
    <text evidence="3 10">Belongs to the class-I fumarase family.</text>
</comment>
<dbReference type="PIRSF" id="PIRSF001394">
    <property type="entry name" value="Fe_dep_fumar_hy"/>
    <property type="match status" value="1"/>
</dbReference>
<dbReference type="Gene3D" id="3.20.130.10">
    <property type="entry name" value="Fe-S hydro-lyase, tartrate dehydratase beta-type, catalytic domain"/>
    <property type="match status" value="1"/>
</dbReference>
<evidence type="ECO:0000256" key="8">
    <source>
        <dbReference type="ARBA" id="ARBA00023014"/>
    </source>
</evidence>
<keyword evidence="9 10" id="KW-0456">Lyase</keyword>
<organism evidence="13 14">
    <name type="scientific">Advenella kashmirensis W13003</name>
    <dbReference type="NCBI Taxonomy" id="1424334"/>
    <lineage>
        <taxon>Bacteria</taxon>
        <taxon>Pseudomonadati</taxon>
        <taxon>Pseudomonadota</taxon>
        <taxon>Betaproteobacteria</taxon>
        <taxon>Burkholderiales</taxon>
        <taxon>Alcaligenaceae</taxon>
    </lineage>
</organism>
<dbReference type="EMBL" id="AYXT01000001">
    <property type="protein sequence ID" value="ETF04036.1"/>
    <property type="molecule type" value="Genomic_DNA"/>
</dbReference>
<comment type="function">
    <text evidence="10">Catalyzes the reversible hydration of fumarate to (S)-malate.</text>
</comment>
<gene>
    <name evidence="13" type="ORF">W822_02325</name>
</gene>
<evidence type="ECO:0000256" key="6">
    <source>
        <dbReference type="ARBA" id="ARBA00022723"/>
    </source>
</evidence>